<keyword evidence="2" id="KW-1185">Reference proteome</keyword>
<reference evidence="1 2" key="1">
    <citation type="submission" date="2023-08" db="EMBL/GenBank/DDBJ databases">
        <title>Comparative genomics and taxonomic characterization of three novel marine species of genus Marivirga.</title>
        <authorList>
            <person name="Muhammad N."/>
            <person name="Kim S.-G."/>
        </authorList>
    </citation>
    <scope>NUCLEOTIDE SEQUENCE [LARGE SCALE GENOMIC DNA]</scope>
    <source>
        <strain evidence="1 2">BDSF4-3</strain>
    </source>
</reference>
<accession>A0AA51NB73</accession>
<proteinExistence type="predicted"/>
<dbReference type="RefSeq" id="WP_308349915.1">
    <property type="nucleotide sequence ID" value="NZ_CP129971.1"/>
</dbReference>
<organism evidence="1 2">
    <name type="scientific">Marivirga salinarum</name>
    <dbReference type="NCBI Taxonomy" id="3059078"/>
    <lineage>
        <taxon>Bacteria</taxon>
        <taxon>Pseudomonadati</taxon>
        <taxon>Bacteroidota</taxon>
        <taxon>Cytophagia</taxon>
        <taxon>Cytophagales</taxon>
        <taxon>Marivirgaceae</taxon>
        <taxon>Marivirga</taxon>
    </lineage>
</organism>
<name>A0AA51NB73_9BACT</name>
<dbReference type="Proteomes" id="UP001230496">
    <property type="component" value="Chromosome"/>
</dbReference>
<dbReference type="AlphaFoldDB" id="A0AA51NB73"/>
<evidence type="ECO:0000313" key="2">
    <source>
        <dbReference type="Proteomes" id="UP001230496"/>
    </source>
</evidence>
<evidence type="ECO:0000313" key="1">
    <source>
        <dbReference type="EMBL" id="WMN12079.1"/>
    </source>
</evidence>
<dbReference type="KEGG" id="msaa:QYS49_32320"/>
<gene>
    <name evidence="1" type="ORF">QYS49_32320</name>
</gene>
<protein>
    <submittedName>
        <fullName evidence="1">Uncharacterized protein</fullName>
    </submittedName>
</protein>
<sequence length="158" mass="18415">MNRIGLLIVGLIYLTIYQGYSQNNNSLKSEPKFNIIQIEPDTNWRGYKRNKEVSLDFLNQLFLDKRAGYGNFKLMNTCLALSEFQSIFSKCGLTCFKDLKVGHINIWDQCAKCTGTELEEICIALNLRLIEKIEFYTKIRFRLTKQSLLMPIRLIAKF</sequence>
<dbReference type="EMBL" id="CP129971">
    <property type="protein sequence ID" value="WMN12079.1"/>
    <property type="molecule type" value="Genomic_DNA"/>
</dbReference>